<reference evidence="10" key="1">
    <citation type="submission" date="2021-04" db="EMBL/GenBank/DDBJ databases">
        <title>Genome based classification of Actinospica acidithermotolerans sp. nov., an actinobacterium isolated from an Indonesian hot spring.</title>
        <authorList>
            <person name="Kusuma A.B."/>
            <person name="Putra K.E."/>
            <person name="Nafisah S."/>
            <person name="Loh J."/>
            <person name="Nouioui I."/>
            <person name="Goodfellow M."/>
        </authorList>
    </citation>
    <scope>NUCLEOTIDE SEQUENCE</scope>
    <source>
        <strain evidence="10">CSCA 57</strain>
    </source>
</reference>
<dbReference type="SMART" id="SM00813">
    <property type="entry name" value="Alpha-L-AF_C"/>
    <property type="match status" value="1"/>
</dbReference>
<protein>
    <recommendedName>
        <fullName evidence="4">non-reducing end alpha-L-arabinofuranosidase</fullName>
        <ecNumber evidence="4">3.2.1.55</ecNumber>
    </recommendedName>
</protein>
<comment type="subunit">
    <text evidence="3">Homohexamer; trimer of dimers.</text>
</comment>
<dbReference type="AlphaFoldDB" id="A0A941EX66"/>
<evidence type="ECO:0000313" key="11">
    <source>
        <dbReference type="Proteomes" id="UP000675781"/>
    </source>
</evidence>
<dbReference type="GO" id="GO:0000272">
    <property type="term" value="P:polysaccharide catabolic process"/>
    <property type="evidence" value="ECO:0007669"/>
    <property type="project" value="TreeGrafter"/>
</dbReference>
<organism evidence="10 11">
    <name type="scientific">Actinospica durhamensis</name>
    <dbReference type="NCBI Taxonomy" id="1508375"/>
    <lineage>
        <taxon>Bacteria</taxon>
        <taxon>Bacillati</taxon>
        <taxon>Actinomycetota</taxon>
        <taxon>Actinomycetes</taxon>
        <taxon>Catenulisporales</taxon>
        <taxon>Actinospicaceae</taxon>
        <taxon>Actinospica</taxon>
    </lineage>
</organism>
<evidence type="ECO:0000256" key="2">
    <source>
        <dbReference type="ARBA" id="ARBA00007186"/>
    </source>
</evidence>
<dbReference type="InterPro" id="IPR010720">
    <property type="entry name" value="Alpha-L-AF_C"/>
</dbReference>
<dbReference type="Gene3D" id="2.60.40.1180">
    <property type="entry name" value="Golgi alpha-mannosidase II"/>
    <property type="match status" value="1"/>
</dbReference>
<dbReference type="SUPFAM" id="SSF51011">
    <property type="entry name" value="Glycosyl hydrolase domain"/>
    <property type="match status" value="1"/>
</dbReference>
<dbReference type="PANTHER" id="PTHR43576:SF3">
    <property type="entry name" value="ALPHA-L-ARABINOFURANOSIDASE C"/>
    <property type="match status" value="1"/>
</dbReference>
<proteinExistence type="inferred from homology"/>
<evidence type="ECO:0000313" key="10">
    <source>
        <dbReference type="EMBL" id="MBR7838958.1"/>
    </source>
</evidence>
<dbReference type="InterPro" id="IPR017853">
    <property type="entry name" value="GH"/>
</dbReference>
<dbReference type="Pfam" id="PF22848">
    <property type="entry name" value="ASD1_dom"/>
    <property type="match status" value="1"/>
</dbReference>
<dbReference type="InterPro" id="IPR013780">
    <property type="entry name" value="Glyco_hydro_b"/>
</dbReference>
<dbReference type="PANTHER" id="PTHR43576">
    <property type="entry name" value="ALPHA-L-ARABINOFURANOSIDASE C-RELATED"/>
    <property type="match status" value="1"/>
</dbReference>
<dbReference type="RefSeq" id="WP_212533405.1">
    <property type="nucleotide sequence ID" value="NZ_JAGSOG010000355.1"/>
</dbReference>
<feature type="region of interest" description="Disordered" evidence="8">
    <location>
        <begin position="475"/>
        <end position="506"/>
    </location>
</feature>
<keyword evidence="6" id="KW-0119">Carbohydrate metabolism</keyword>
<evidence type="ECO:0000256" key="7">
    <source>
        <dbReference type="ARBA" id="ARBA00023295"/>
    </source>
</evidence>
<comment type="caution">
    <text evidence="10">The sequence shown here is derived from an EMBL/GenBank/DDBJ whole genome shotgun (WGS) entry which is preliminary data.</text>
</comment>
<evidence type="ECO:0000256" key="1">
    <source>
        <dbReference type="ARBA" id="ARBA00001462"/>
    </source>
</evidence>
<accession>A0A941EX66</accession>
<keyword evidence="7" id="KW-0326">Glycosidase</keyword>
<dbReference type="SUPFAM" id="SSF51445">
    <property type="entry name" value="(Trans)glycosidases"/>
    <property type="match status" value="1"/>
</dbReference>
<dbReference type="GO" id="GO:0046373">
    <property type="term" value="P:L-arabinose metabolic process"/>
    <property type="evidence" value="ECO:0007669"/>
    <property type="project" value="InterPro"/>
</dbReference>
<name>A0A941EX66_9ACTN</name>
<dbReference type="Pfam" id="PF06964">
    <property type="entry name" value="Alpha-L-AF_C"/>
    <property type="match status" value="1"/>
</dbReference>
<evidence type="ECO:0000256" key="4">
    <source>
        <dbReference type="ARBA" id="ARBA00012670"/>
    </source>
</evidence>
<comment type="similarity">
    <text evidence="2">Belongs to the glycosyl hydrolase 51 family.</text>
</comment>
<evidence type="ECO:0000256" key="3">
    <source>
        <dbReference type="ARBA" id="ARBA00011165"/>
    </source>
</evidence>
<dbReference type="Gene3D" id="3.20.20.80">
    <property type="entry name" value="Glycosidases"/>
    <property type="match status" value="1"/>
</dbReference>
<evidence type="ECO:0000259" key="9">
    <source>
        <dbReference type="SMART" id="SM00813"/>
    </source>
</evidence>
<gene>
    <name evidence="10" type="ORF">KDL01_37165</name>
</gene>
<dbReference type="EC" id="3.2.1.55" evidence="4"/>
<dbReference type="InterPro" id="IPR055235">
    <property type="entry name" value="ASD1_cat"/>
</dbReference>
<feature type="domain" description="Alpha-L-arabinofuranosidase C-terminal" evidence="9">
    <location>
        <begin position="294"/>
        <end position="494"/>
    </location>
</feature>
<evidence type="ECO:0000256" key="5">
    <source>
        <dbReference type="ARBA" id="ARBA00022801"/>
    </source>
</evidence>
<sequence length="506" mass="55109">MTEHDAAIVALDREHHRGVVDRRLFGSFVEHMGRCVYTGIYEPGHPSADAEGFRGDVSALVRELGVTLVRYPGGNFVSGYDWRDGIGSREQRPRRLDLAWRSIETNQVGTDEFMSWARARGVEPMLAVNLGTAGVLDAAALVEYCNVPEGTEWSERRRRNGADKPHEVKLWCLGNEMDGPWQTGHTTAEQYGALAAEAAKAMRLVDPEIELVACGSSSHEMPTFGYWESSVLELAGDYVDYISMHAYYEEHDGDRASFLASGASMDDFIEGVIATADAVGVRRRRTKRINISFDEWNVWYQSRYPGSEAMPIDIAGPRIEDQYSTLDAVVVGDLLSSLINHADRVKIGALAQLVNVIAPIMTEPGGAIWRQPTFHTFAAVAAAARGNSLVTRVTAPGFGTRRYGEVPAVAASATHDPATGDVAVFLTNRAEHAVTVEVRHPGFDGWSTVSALHLSADDRGPRERDTAADVRLTPLATSASDDGRGTTLTLPPHSWTAVRAASTSTD</sequence>
<dbReference type="EMBL" id="JAGSOG010000355">
    <property type="protein sequence ID" value="MBR7838958.1"/>
    <property type="molecule type" value="Genomic_DNA"/>
</dbReference>
<dbReference type="GO" id="GO:0046556">
    <property type="term" value="F:alpha-L-arabinofuranosidase activity"/>
    <property type="evidence" value="ECO:0007669"/>
    <property type="project" value="UniProtKB-EC"/>
</dbReference>
<dbReference type="Proteomes" id="UP000675781">
    <property type="component" value="Unassembled WGS sequence"/>
</dbReference>
<evidence type="ECO:0000256" key="6">
    <source>
        <dbReference type="ARBA" id="ARBA00023277"/>
    </source>
</evidence>
<keyword evidence="5" id="KW-0378">Hydrolase</keyword>
<comment type="catalytic activity">
    <reaction evidence="1">
        <text>Hydrolysis of terminal non-reducing alpha-L-arabinofuranoside residues in alpha-L-arabinosides.</text>
        <dbReference type="EC" id="3.2.1.55"/>
    </reaction>
</comment>
<keyword evidence="11" id="KW-1185">Reference proteome</keyword>
<evidence type="ECO:0000256" key="8">
    <source>
        <dbReference type="SAM" id="MobiDB-lite"/>
    </source>
</evidence>